<proteinExistence type="predicted"/>
<evidence type="ECO:0000313" key="2">
    <source>
        <dbReference type="EMBL" id="RHF72331.1"/>
    </source>
</evidence>
<protein>
    <submittedName>
        <fullName evidence="2">Uncharacterized protein</fullName>
    </submittedName>
</protein>
<feature type="coiled-coil region" evidence="1">
    <location>
        <begin position="77"/>
        <end position="120"/>
    </location>
</feature>
<name>A0A414PV44_FUSMR</name>
<organism evidence="2 3">
    <name type="scientific">Fusobacterium mortiferum</name>
    <dbReference type="NCBI Taxonomy" id="850"/>
    <lineage>
        <taxon>Bacteria</taxon>
        <taxon>Fusobacteriati</taxon>
        <taxon>Fusobacteriota</taxon>
        <taxon>Fusobacteriia</taxon>
        <taxon>Fusobacteriales</taxon>
        <taxon>Fusobacteriaceae</taxon>
        <taxon>Fusobacterium</taxon>
    </lineage>
</organism>
<dbReference type="Proteomes" id="UP000284676">
    <property type="component" value="Unassembled WGS sequence"/>
</dbReference>
<keyword evidence="1" id="KW-0175">Coiled coil</keyword>
<dbReference type="EMBL" id="QRHL01000009">
    <property type="protein sequence ID" value="RHF72331.1"/>
    <property type="molecule type" value="Genomic_DNA"/>
</dbReference>
<sequence>MAKQGIPSMELERSMNLMCRVMTIEEVLRNSEVIDSLDDKRREEHDEVLENLFELILKKDKEINKIIKLFPEDTQEIINLKTKINEVQNKYKSILELHLKKSLSLRLKEKELEKVDDENRCYLIHYTKECREKLGNENSKIEAEIITRRITK</sequence>
<reference evidence="2 3" key="1">
    <citation type="submission" date="2018-08" db="EMBL/GenBank/DDBJ databases">
        <title>A genome reference for cultivated species of the human gut microbiota.</title>
        <authorList>
            <person name="Zou Y."/>
            <person name="Xue W."/>
            <person name="Luo G."/>
        </authorList>
    </citation>
    <scope>NUCLEOTIDE SEQUENCE [LARGE SCALE GENOMIC DNA]</scope>
    <source>
        <strain evidence="2 3">AM25-1</strain>
    </source>
</reference>
<evidence type="ECO:0000313" key="3">
    <source>
        <dbReference type="Proteomes" id="UP000284676"/>
    </source>
</evidence>
<gene>
    <name evidence="2" type="ORF">DW663_07040</name>
</gene>
<dbReference type="AlphaFoldDB" id="A0A414PV44"/>
<comment type="caution">
    <text evidence="2">The sequence shown here is derived from an EMBL/GenBank/DDBJ whole genome shotgun (WGS) entry which is preliminary data.</text>
</comment>
<dbReference type="RefSeq" id="WP_118234377.1">
    <property type="nucleotide sequence ID" value="NZ_QRHL01000009.1"/>
</dbReference>
<accession>A0A414PV44</accession>
<evidence type="ECO:0000256" key="1">
    <source>
        <dbReference type="SAM" id="Coils"/>
    </source>
</evidence>